<dbReference type="Pfam" id="PF12519">
    <property type="entry name" value="MDM10"/>
    <property type="match status" value="1"/>
</dbReference>
<dbReference type="HAMAP" id="MF_03102">
    <property type="entry name" value="Mdm10"/>
    <property type="match status" value="1"/>
</dbReference>
<keyword evidence="5 6" id="KW-0472">Membrane</keyword>
<accession>A0A120K0Y6</accession>
<keyword evidence="3 6" id="KW-1000">Mitochondrion outer membrane</keyword>
<keyword evidence="4 6" id="KW-0496">Mitochondrion</keyword>
<dbReference type="GeneID" id="28722006"/>
<sequence length="461" mass="51785">MIEYMEYIVRQFERSTGWNRDNSYENITATSDNVLQLQIPSSFNLQVSNQSTPYTFTTFELSNHKVINGSLSYLYTDCNDMKQLVQASTDIRLHTMVDTFRFIKPYCGIDRRAALEAAKGDEFVKHTLLYGRMYYPGSILEAMYCRRLTQHMQLVLKGLSWVNQPSFVTVYLQRDTGSTSQELIYSSNESLLGYRFLHNCLSSKSKLYNSIYNDSLLSFGAEFWLGIANMLPGCSTTLRYFTHATNTCKPITLTLSFNPLFGHISSTYSVKPTLGSTLSAKYDFNVYSIESDLTFGCELWKSSSALKLSENLDLTAANRVDATSAKTGSATGKEIARAETRNTKSQNIATVNNGNFLDKMNATISFLDSVHNVKSPIEEFAKMINNTQFTSVLKCSSSINNKNLKILWEGKYKEILISAGAELTNLPLDAPKTLSDDNSGALARPVWLRPAKFGVMLQYST</sequence>
<comment type="similarity">
    <text evidence="6">Belongs to the MDM10 family.</text>
</comment>
<evidence type="ECO:0000256" key="1">
    <source>
        <dbReference type="ARBA" id="ARBA00022452"/>
    </source>
</evidence>
<keyword evidence="1 6" id="KW-1134">Transmembrane beta strand</keyword>
<organism evidence="7 8">
    <name type="scientific">Eremothecium sinecaudum</name>
    <dbReference type="NCBI Taxonomy" id="45286"/>
    <lineage>
        <taxon>Eukaryota</taxon>
        <taxon>Fungi</taxon>
        <taxon>Dikarya</taxon>
        <taxon>Ascomycota</taxon>
        <taxon>Saccharomycotina</taxon>
        <taxon>Saccharomycetes</taxon>
        <taxon>Saccharomycetales</taxon>
        <taxon>Saccharomycetaceae</taxon>
        <taxon>Eremothecium</taxon>
    </lineage>
</organism>
<name>A0A120K0Y6_9SACH</name>
<comment type="subunit">
    <text evidence="6">Component of the ER-mitochondria encounter structure (ERMES) or MDM complex, composed of MMM1, MDM10, MDM12 and MDM34. Associates with the mitochondrial outer membrane sorting assembly machinery SAM(core) complex.</text>
</comment>
<proteinExistence type="inferred from homology"/>
<dbReference type="PANTHER" id="PTHR28035:SF1">
    <property type="entry name" value="MITOCHONDRIAL DISTRIBUTION AND MORPHOLOGY PROTEIN 10"/>
    <property type="match status" value="1"/>
</dbReference>
<dbReference type="GO" id="GO:0001401">
    <property type="term" value="C:SAM complex"/>
    <property type="evidence" value="ECO:0007669"/>
    <property type="project" value="TreeGrafter"/>
</dbReference>
<dbReference type="GO" id="GO:0032865">
    <property type="term" value="C:ERMES complex"/>
    <property type="evidence" value="ECO:0007669"/>
    <property type="project" value="UniProtKB-UniRule"/>
</dbReference>
<evidence type="ECO:0000313" key="7">
    <source>
        <dbReference type="EMBL" id="AMD18829.1"/>
    </source>
</evidence>
<dbReference type="GO" id="GO:0051654">
    <property type="term" value="P:establishment of mitochondrion localization"/>
    <property type="evidence" value="ECO:0007669"/>
    <property type="project" value="TreeGrafter"/>
</dbReference>
<dbReference type="Proteomes" id="UP000243052">
    <property type="component" value="Chromosome ii"/>
</dbReference>
<keyword evidence="2 6" id="KW-0812">Transmembrane</keyword>
<dbReference type="GO" id="GO:0070096">
    <property type="term" value="P:mitochondrial outer membrane translocase complex assembly"/>
    <property type="evidence" value="ECO:0007669"/>
    <property type="project" value="UniProtKB-UniRule"/>
</dbReference>
<dbReference type="GO" id="GO:0045040">
    <property type="term" value="P:protein insertion into mitochondrial outer membrane"/>
    <property type="evidence" value="ECO:0007669"/>
    <property type="project" value="UniProtKB-UniRule"/>
</dbReference>
<evidence type="ECO:0000256" key="5">
    <source>
        <dbReference type="ARBA" id="ARBA00023136"/>
    </source>
</evidence>
<evidence type="ECO:0000256" key="6">
    <source>
        <dbReference type="HAMAP-Rule" id="MF_03102"/>
    </source>
</evidence>
<protein>
    <recommendedName>
        <fullName evidence="6">Mitochondrial distribution and morphology protein 10</fullName>
    </recommendedName>
    <alternativeName>
        <fullName evidence="6">Mitochondrial inheritance component MDM10</fullName>
    </alternativeName>
</protein>
<dbReference type="STRING" id="45286.A0A120K0Y6"/>
<dbReference type="GO" id="GO:1990456">
    <property type="term" value="P:mitochondrion-endoplasmic reticulum membrane tethering"/>
    <property type="evidence" value="ECO:0007669"/>
    <property type="project" value="UniProtKB-UniRule"/>
</dbReference>
<gene>
    <name evidence="6" type="primary">MDM10</name>
    <name evidence="7" type="ORF">AW171_hschr2351</name>
</gene>
<evidence type="ECO:0000256" key="3">
    <source>
        <dbReference type="ARBA" id="ARBA00022787"/>
    </source>
</evidence>
<reference evidence="7 8" key="1">
    <citation type="submission" date="2016-01" db="EMBL/GenBank/DDBJ databases">
        <title>Genome sequence of the yeast Holleya sinecauda.</title>
        <authorList>
            <person name="Dietrich F.S."/>
        </authorList>
    </citation>
    <scope>NUCLEOTIDE SEQUENCE [LARGE SCALE GENOMIC DNA]</scope>
    <source>
        <strain evidence="7 8">ATCC 58844</strain>
    </source>
</reference>
<comment type="subcellular location">
    <subcellularLocation>
        <location evidence="6">Mitochondrion outer membrane</location>
        <topology evidence="6">Multi-pass membrane protein</topology>
    </subcellularLocation>
    <text evidence="6">The ERMES/MDM complex localizes to a few discrete foci (around 10 per single cell), that represent mitochondria-endoplasmic reticulum junctions. These foci are often found next to mtDNA nucleoids.</text>
</comment>
<evidence type="ECO:0000256" key="2">
    <source>
        <dbReference type="ARBA" id="ARBA00022692"/>
    </source>
</evidence>
<comment type="function">
    <text evidence="6">Component of the ERMES/MDM complex, which serves as a molecular tether to connect the endoplasmic reticulum and mitochondria. Components of this complex are involved in the control of mitochondrial shape and protein biogenesis and may function in phospholipid exchange. MDM10 is involved in the late assembly steps of the general translocase of the mitochondrial outer membrane (TOM complex). Functions in the TOM40-specific route of the assembly of outer membrane beta-barrel proteins, including the association of TOM40 with the receptor TOM22 and small TOM proteins. Can associate with the SAM(core) complex as well as the MDM12-MMM1 complex, both involved in late steps of the major beta-barrel assembly pathway, that is responsible for biogenesis of all outer membrane beta-barrel proteins. May act as a switch that shuttles between both complexes and channels precursor proteins into the TOM40-specific pathway. Plays a role in mitochondrial morphology and in the inheritance of mitochondria.</text>
</comment>
<dbReference type="EMBL" id="CP014242">
    <property type="protein sequence ID" value="AMD18829.1"/>
    <property type="molecule type" value="Genomic_DNA"/>
</dbReference>
<dbReference type="PANTHER" id="PTHR28035">
    <property type="entry name" value="MITOCHONDRIAL DISTRIBUTION AND MORPHOLOGY PROTEIN 10"/>
    <property type="match status" value="1"/>
</dbReference>
<dbReference type="GO" id="GO:0015914">
    <property type="term" value="P:phospholipid transport"/>
    <property type="evidence" value="ECO:0007669"/>
    <property type="project" value="TreeGrafter"/>
</dbReference>
<comment type="domain">
    <text evidence="6">Lacks alpha-helical transmembrane segments, suggesting that it resides in the membrane via beta-sheet conformations similar to those predicted for other outer membrane proteins and porin.</text>
</comment>
<dbReference type="OrthoDB" id="2103793at2759"/>
<dbReference type="InterPro" id="IPR027539">
    <property type="entry name" value="Mdm10"/>
</dbReference>
<evidence type="ECO:0000313" key="8">
    <source>
        <dbReference type="Proteomes" id="UP000243052"/>
    </source>
</evidence>
<dbReference type="AlphaFoldDB" id="A0A120K0Y6"/>
<evidence type="ECO:0000256" key="4">
    <source>
        <dbReference type="ARBA" id="ARBA00023128"/>
    </source>
</evidence>
<dbReference type="RefSeq" id="XP_017985825.1">
    <property type="nucleotide sequence ID" value="XM_018130079.1"/>
</dbReference>
<keyword evidence="8" id="KW-1185">Reference proteome</keyword>